<dbReference type="AlphaFoldDB" id="A0AB33Z174"/>
<dbReference type="InterPro" id="IPR029058">
    <property type="entry name" value="AB_hydrolase_fold"/>
</dbReference>
<name>A0AB33Z174_9GAMM</name>
<dbReference type="InterPro" id="IPR000073">
    <property type="entry name" value="AB_hydrolase_1"/>
</dbReference>
<keyword evidence="4" id="KW-1185">Reference proteome</keyword>
<sequence>MSVSLNFVRHGEAGRPIIILHGLFGSARNWQGIAKQLAERDTVYSLDLRNHGSSPHADEMGYESMAADVLAFMTLEDIKEAVVLGHSMGGKVAMQLALSEPEKVSQLIVVDMAPVTYSHNFDDVLLGLYHVPLDSVGSRKEADQYLAEKLSTPSLRQFLLQNLVANTSGGYQWRVNLASIEKSMPDIMGFPANSLKKQYANRALFINGGQSTYMTSRYREPTKEMFPAAEFQTIAKSGHWPHIESPVEFMTLLNSFLS</sequence>
<comment type="caution">
    <text evidence="3">The sequence shown here is derived from an EMBL/GenBank/DDBJ whole genome shotgun (WGS) entry which is preliminary data.</text>
</comment>
<evidence type="ECO:0000313" key="4">
    <source>
        <dbReference type="Proteomes" id="UP000015462"/>
    </source>
</evidence>
<gene>
    <name evidence="3" type="ORF">L196_07489</name>
</gene>
<protein>
    <submittedName>
        <fullName evidence="3">Alpha/beta fold family hydrolase</fullName>
    </submittedName>
</protein>
<dbReference type="Proteomes" id="UP000015462">
    <property type="component" value="Unassembled WGS sequence"/>
</dbReference>
<dbReference type="GO" id="GO:0016787">
    <property type="term" value="F:hydrolase activity"/>
    <property type="evidence" value="ECO:0007669"/>
    <property type="project" value="UniProtKB-KW"/>
</dbReference>
<dbReference type="Pfam" id="PF00561">
    <property type="entry name" value="Abhydrolase_1"/>
    <property type="match status" value="1"/>
</dbReference>
<dbReference type="SUPFAM" id="SSF53474">
    <property type="entry name" value="alpha/beta-Hydrolases"/>
    <property type="match status" value="1"/>
</dbReference>
<dbReference type="Gene3D" id="3.40.50.1820">
    <property type="entry name" value="alpha/beta hydrolase"/>
    <property type="match status" value="1"/>
</dbReference>
<proteinExistence type="predicted"/>
<keyword evidence="1 3" id="KW-0378">Hydrolase</keyword>
<dbReference type="RefSeq" id="WP_016390520.1">
    <property type="nucleotide sequence ID" value="NZ_KE646808.1"/>
</dbReference>
<evidence type="ECO:0000313" key="3">
    <source>
        <dbReference type="EMBL" id="EPD12988.1"/>
    </source>
</evidence>
<organism evidence="3 4">
    <name type="scientific">Cycloclasticus pugetii</name>
    <dbReference type="NCBI Taxonomy" id="34068"/>
    <lineage>
        <taxon>Bacteria</taxon>
        <taxon>Pseudomonadati</taxon>
        <taxon>Pseudomonadota</taxon>
        <taxon>Gammaproteobacteria</taxon>
        <taxon>Thiotrichales</taxon>
        <taxon>Piscirickettsiaceae</taxon>
        <taxon>Cycloclasticus</taxon>
    </lineage>
</organism>
<dbReference type="PANTHER" id="PTHR46118:SF4">
    <property type="entry name" value="PROTEIN ABHD11"/>
    <property type="match status" value="1"/>
</dbReference>
<evidence type="ECO:0000256" key="1">
    <source>
        <dbReference type="ARBA" id="ARBA00022801"/>
    </source>
</evidence>
<evidence type="ECO:0000259" key="2">
    <source>
        <dbReference type="Pfam" id="PF00561"/>
    </source>
</evidence>
<dbReference type="EMBL" id="ASHL01000005">
    <property type="protein sequence ID" value="EPD12988.1"/>
    <property type="molecule type" value="Genomic_DNA"/>
</dbReference>
<feature type="domain" description="AB hydrolase-1" evidence="2">
    <location>
        <begin position="16"/>
        <end position="246"/>
    </location>
</feature>
<accession>A0AB33Z174</accession>
<dbReference type="PANTHER" id="PTHR46118">
    <property type="entry name" value="PROTEIN ABHD11"/>
    <property type="match status" value="1"/>
</dbReference>
<reference evidence="3 4" key="1">
    <citation type="journal article" date="2013" name="Genome Announc.">
        <title>Genome Sequence of the Pyrene- and Fluoranthene-Degrading Bacterium Cycloclasticus sp. Strain PY97M.</title>
        <authorList>
            <person name="Cui Z."/>
            <person name="Xu G."/>
            <person name="Li Q."/>
            <person name="Gao W."/>
            <person name="Zheng L."/>
        </authorList>
    </citation>
    <scope>NUCLEOTIDE SEQUENCE [LARGE SCALE GENOMIC DNA]</scope>
    <source>
        <strain evidence="3 4">PY97M</strain>
    </source>
</reference>